<dbReference type="Proteomes" id="UP000509460">
    <property type="component" value="Chromosome"/>
</dbReference>
<evidence type="ECO:0000313" key="4">
    <source>
        <dbReference type="Proteomes" id="UP000509460"/>
    </source>
</evidence>
<name>A0A1V2UGR0_ENTMU</name>
<evidence type="ECO:0008006" key="5">
    <source>
        <dbReference type="Google" id="ProtNLM"/>
    </source>
</evidence>
<reference evidence="1 4" key="2">
    <citation type="submission" date="2019-07" db="EMBL/GenBank/DDBJ databases">
        <title>antibiotic susceptibility of plant-derived lactic acid bacteria.</title>
        <authorList>
            <person name="Sugiyama M."/>
            <person name="Noda M."/>
        </authorList>
    </citation>
    <scope>NUCLEOTIDE SEQUENCE [LARGE SCALE GENOMIC DNA]</scope>
    <source>
        <strain evidence="1 4">15-1A</strain>
    </source>
</reference>
<evidence type="ECO:0000313" key="3">
    <source>
        <dbReference type="Proteomes" id="UP000189299"/>
    </source>
</evidence>
<evidence type="ECO:0000313" key="2">
    <source>
        <dbReference type="EMBL" id="ONN42327.1"/>
    </source>
</evidence>
<dbReference type="EMBL" id="AP019810">
    <property type="protein sequence ID" value="BBM14614.1"/>
    <property type="molecule type" value="Genomic_DNA"/>
</dbReference>
<sequence>MPKIASQESTATAAVSGIKNVSVSSSKTSSLSKSTISSMKTGVEVSNNLLTDISNLVTCVNEQANKFPQLAQAIAVRDSQTRFK</sequence>
<dbReference type="OrthoDB" id="2191278at2"/>
<proteinExistence type="predicted"/>
<gene>
    <name evidence="2" type="ORF">BTN92_10570</name>
    <name evidence="1" type="ORF">EM151A_1409</name>
</gene>
<protein>
    <recommendedName>
        <fullName evidence="5">TIGR04197 family type VII secretion effector</fullName>
    </recommendedName>
</protein>
<evidence type="ECO:0000313" key="1">
    <source>
        <dbReference type="EMBL" id="BBM14614.1"/>
    </source>
</evidence>
<dbReference type="Proteomes" id="UP000189299">
    <property type="component" value="Unassembled WGS sequence"/>
</dbReference>
<dbReference type="STRING" id="53346.A5802_002886"/>
<dbReference type="AlphaFoldDB" id="A0A1V2UGR0"/>
<dbReference type="EMBL" id="MSTR01000010">
    <property type="protein sequence ID" value="ONN42327.1"/>
    <property type="molecule type" value="Genomic_DNA"/>
</dbReference>
<dbReference type="RefSeq" id="WP_010734044.1">
    <property type="nucleotide sequence ID" value="NZ_AP019810.1"/>
</dbReference>
<organism evidence="2 3">
    <name type="scientific">Enterococcus mundtii</name>
    <dbReference type="NCBI Taxonomy" id="53346"/>
    <lineage>
        <taxon>Bacteria</taxon>
        <taxon>Bacillati</taxon>
        <taxon>Bacillota</taxon>
        <taxon>Bacilli</taxon>
        <taxon>Lactobacillales</taxon>
        <taxon>Enterococcaceae</taxon>
        <taxon>Enterococcus</taxon>
    </lineage>
</organism>
<accession>A0A1V2UGR0</accession>
<reference evidence="2 3" key="1">
    <citation type="submission" date="2016-12" db="EMBL/GenBank/DDBJ databases">
        <authorList>
            <person name="Song W.-J."/>
            <person name="Kurnit D.M."/>
        </authorList>
    </citation>
    <scope>NUCLEOTIDE SEQUENCE [LARGE SCALE GENOMIC DNA]</scope>
    <source>
        <strain evidence="2 3">CGB1038-1_S1</strain>
    </source>
</reference>